<sequence>MIRLIWIVFCLSFTAQAGDLFYGYKAYYTTQPGRLFSGNGHDLEPFSEVGTDGVIFGWRGRDAGRSHTVELRDGRIKLDGKILSERTVKAFPGERVYAGDLDRSSVVFFAGTWACIEDTPPSASGTAARHKSVYFIKLGKRHQAWKLPTLFASCLGVRMKAGQPIFDKVQYRYQDDNDAPVGLTFTEYAIKGGGFVETGSVRNATFVEGDNVYKFALLDGGQQER</sequence>
<dbReference type="Proteomes" id="UP001224516">
    <property type="component" value="Unassembled WGS sequence"/>
</dbReference>
<evidence type="ECO:0000313" key="1">
    <source>
        <dbReference type="EMBL" id="MEJ8676843.1"/>
    </source>
</evidence>
<organism evidence="1 2">
    <name type="scientific">Chromobacterium amazonense</name>
    <dbReference type="NCBI Taxonomy" id="1382803"/>
    <lineage>
        <taxon>Bacteria</taxon>
        <taxon>Pseudomonadati</taxon>
        <taxon>Pseudomonadota</taxon>
        <taxon>Betaproteobacteria</taxon>
        <taxon>Neisseriales</taxon>
        <taxon>Chromobacteriaceae</taxon>
        <taxon>Chromobacterium</taxon>
    </lineage>
</organism>
<protein>
    <submittedName>
        <fullName evidence="1">Uncharacterized protein</fullName>
    </submittedName>
</protein>
<reference evidence="1 2" key="1">
    <citation type="submission" date="2023-12" db="EMBL/GenBank/DDBJ databases">
        <title>Evaluation and characterization of a potential secondary metabolite violacein from indigenous Chromobacterium amazonense SAM215.</title>
        <authorList>
            <person name="Tarafdar M.R."/>
            <person name="Abedin S.M."/>
            <person name="Atiqua A."/>
            <person name="Saha A."/>
            <person name="Khan S.N."/>
        </authorList>
    </citation>
    <scope>NUCLEOTIDE SEQUENCE [LARGE SCALE GENOMIC DNA]</scope>
    <source>
        <strain evidence="1 2">SAM215</strain>
    </source>
</reference>
<name>A0ABU8V6N9_9NEIS</name>
<comment type="caution">
    <text evidence="1">The sequence shown here is derived from an EMBL/GenBank/DDBJ whole genome shotgun (WGS) entry which is preliminary data.</text>
</comment>
<gene>
    <name evidence="1" type="ORF">QCL97_019090</name>
</gene>
<dbReference type="RefSeq" id="WP_307909539.1">
    <property type="nucleotide sequence ID" value="NZ_JAVFJF020000064.1"/>
</dbReference>
<proteinExistence type="predicted"/>
<dbReference type="EMBL" id="JAVFJF020000064">
    <property type="protein sequence ID" value="MEJ8676843.1"/>
    <property type="molecule type" value="Genomic_DNA"/>
</dbReference>
<accession>A0ABU8V6N9</accession>
<keyword evidence="2" id="KW-1185">Reference proteome</keyword>
<evidence type="ECO:0000313" key="2">
    <source>
        <dbReference type="Proteomes" id="UP001224516"/>
    </source>
</evidence>